<protein>
    <recommendedName>
        <fullName evidence="5">HTH lacI-type domain-containing protein</fullName>
    </recommendedName>
</protein>
<dbReference type="PANTHER" id="PTHR30146:SF153">
    <property type="entry name" value="LACTOSE OPERON REPRESSOR"/>
    <property type="match status" value="1"/>
</dbReference>
<dbReference type="CDD" id="cd01392">
    <property type="entry name" value="HTH_LacI"/>
    <property type="match status" value="1"/>
</dbReference>
<dbReference type="PANTHER" id="PTHR30146">
    <property type="entry name" value="LACI-RELATED TRANSCRIPTIONAL REPRESSOR"/>
    <property type="match status" value="1"/>
</dbReference>
<dbReference type="InterPro" id="IPR028082">
    <property type="entry name" value="Peripla_BP_I"/>
</dbReference>
<comment type="caution">
    <text evidence="6">The sequence shown here is derived from an EMBL/GenBank/DDBJ whole genome shotgun (WGS) entry which is preliminary data.</text>
</comment>
<dbReference type="Gene3D" id="1.10.260.40">
    <property type="entry name" value="lambda repressor-like DNA-binding domains"/>
    <property type="match status" value="1"/>
</dbReference>
<evidence type="ECO:0000259" key="5">
    <source>
        <dbReference type="PROSITE" id="PS50932"/>
    </source>
</evidence>
<dbReference type="PROSITE" id="PS50932">
    <property type="entry name" value="HTH_LACI_2"/>
    <property type="match status" value="1"/>
</dbReference>
<dbReference type="EMBL" id="MZMQ01000001">
    <property type="protein sequence ID" value="OQJ62296.1"/>
    <property type="molecule type" value="Genomic_DNA"/>
</dbReference>
<organism evidence="6 7">
    <name type="scientific">Clavibacter tessellarius</name>
    <dbReference type="NCBI Taxonomy" id="31965"/>
    <lineage>
        <taxon>Bacteria</taxon>
        <taxon>Bacillati</taxon>
        <taxon>Actinomycetota</taxon>
        <taxon>Actinomycetes</taxon>
        <taxon>Micrococcales</taxon>
        <taxon>Microbacteriaceae</taxon>
        <taxon>Clavibacter</taxon>
    </lineage>
</organism>
<dbReference type="SUPFAM" id="SSF53822">
    <property type="entry name" value="Periplasmic binding protein-like I"/>
    <property type="match status" value="1"/>
</dbReference>
<accession>A0A225CIT2</accession>
<evidence type="ECO:0000256" key="3">
    <source>
        <dbReference type="ARBA" id="ARBA00023163"/>
    </source>
</evidence>
<dbReference type="Gene3D" id="3.40.50.2300">
    <property type="match status" value="2"/>
</dbReference>
<evidence type="ECO:0000313" key="6">
    <source>
        <dbReference type="EMBL" id="OQJ62296.1"/>
    </source>
</evidence>
<dbReference type="InterPro" id="IPR010982">
    <property type="entry name" value="Lambda_DNA-bd_dom_sf"/>
</dbReference>
<proteinExistence type="predicted"/>
<gene>
    <name evidence="6" type="ORF">B5P24_04370</name>
</gene>
<dbReference type="SUPFAM" id="SSF47413">
    <property type="entry name" value="lambda repressor-like DNA-binding domains"/>
    <property type="match status" value="1"/>
</dbReference>
<name>A0A225CIT2_9MICO</name>
<feature type="region of interest" description="Disordered" evidence="4">
    <location>
        <begin position="313"/>
        <end position="346"/>
    </location>
</feature>
<evidence type="ECO:0000313" key="7">
    <source>
        <dbReference type="Proteomes" id="UP000215316"/>
    </source>
</evidence>
<dbReference type="OrthoDB" id="3227375at2"/>
<evidence type="ECO:0000256" key="4">
    <source>
        <dbReference type="SAM" id="MobiDB-lite"/>
    </source>
</evidence>
<dbReference type="RefSeq" id="WP_094126715.1">
    <property type="nucleotide sequence ID" value="NZ_CP040788.1"/>
</dbReference>
<dbReference type="Pfam" id="PF00356">
    <property type="entry name" value="LacI"/>
    <property type="match status" value="1"/>
</dbReference>
<sequence>MDSRAAAPRPTMAQIAERAGTTVPTVSKVLNGGTDVSEATRERVMSAAHALDYRRRPRTRATEPDPRAGRIVDVVVGHIEGSWIGPVLSAIEEESSAAGVDLVLTRARPDGEWIRRLLRRPSLGAILVLVDVSAAGLHTLTTAGIPVVVIDPSTRPPAEVASVGSTNWEGGRMAAEHLIAQGHTRIGVIGGLRSHLFGSARIDGLMTALRAAGVVVPDERVAFCDWDRERARSAAGAMLAARDRPTAFFACSDVMGLGVYEAADDAGLRIPDDLSVLGFDGVQESAWAMPPMTTVRQPIAEMGATAFHMLEQAHRSPRSRATGSPASRMELETELVLRGSVAPPRP</sequence>
<dbReference type="GO" id="GO:0003700">
    <property type="term" value="F:DNA-binding transcription factor activity"/>
    <property type="evidence" value="ECO:0007669"/>
    <property type="project" value="TreeGrafter"/>
</dbReference>
<dbReference type="InterPro" id="IPR000843">
    <property type="entry name" value="HTH_LacI"/>
</dbReference>
<keyword evidence="1" id="KW-0805">Transcription regulation</keyword>
<keyword evidence="2" id="KW-0238">DNA-binding</keyword>
<dbReference type="Proteomes" id="UP000215316">
    <property type="component" value="Unassembled WGS sequence"/>
</dbReference>
<dbReference type="Pfam" id="PF13377">
    <property type="entry name" value="Peripla_BP_3"/>
    <property type="match status" value="1"/>
</dbReference>
<keyword evidence="3" id="KW-0804">Transcription</keyword>
<evidence type="ECO:0000256" key="1">
    <source>
        <dbReference type="ARBA" id="ARBA00023015"/>
    </source>
</evidence>
<dbReference type="AlphaFoldDB" id="A0A225CIT2"/>
<reference evidence="6" key="1">
    <citation type="submission" date="2017-08" db="EMBL/GenBank/DDBJ databases">
        <title>Genomes of multiple Clavibacter strains from different subspecies.</title>
        <authorList>
            <person name="Yuan X.-K."/>
            <person name="Li X.-S."/>
            <person name="Nie J."/>
            <person name="De Boer S.H."/>
        </authorList>
    </citation>
    <scope>NUCLEOTIDE SEQUENCE [LARGE SCALE GENOMIC DNA]</scope>
    <source>
        <strain evidence="6">ATCC 33566</strain>
    </source>
</reference>
<dbReference type="GO" id="GO:0000976">
    <property type="term" value="F:transcription cis-regulatory region binding"/>
    <property type="evidence" value="ECO:0007669"/>
    <property type="project" value="TreeGrafter"/>
</dbReference>
<dbReference type="InterPro" id="IPR046335">
    <property type="entry name" value="LacI/GalR-like_sensor"/>
</dbReference>
<feature type="domain" description="HTH lacI-type" evidence="5">
    <location>
        <begin position="10"/>
        <end position="64"/>
    </location>
</feature>
<dbReference type="SMART" id="SM00354">
    <property type="entry name" value="HTH_LACI"/>
    <property type="match status" value="1"/>
</dbReference>
<evidence type="ECO:0000256" key="2">
    <source>
        <dbReference type="ARBA" id="ARBA00023125"/>
    </source>
</evidence>
<keyword evidence="7" id="KW-1185">Reference proteome</keyword>